<dbReference type="Proteomes" id="UP000095282">
    <property type="component" value="Unplaced"/>
</dbReference>
<evidence type="ECO:0000313" key="2">
    <source>
        <dbReference type="WBParaSite" id="Csp11.Scaffold629.g14273.t1"/>
    </source>
</evidence>
<dbReference type="Gene3D" id="3.40.50.300">
    <property type="entry name" value="P-loop containing nucleotide triphosphate hydrolases"/>
    <property type="match status" value="1"/>
</dbReference>
<sequence>MVEIAWQSTILVASPSGQGKSTLPRKIVEQRNEIHDASSKICFWNYDTVENVPDSIMKEYYAPRMTAES</sequence>
<dbReference type="eggNOG" id="ENOG502SBCQ">
    <property type="taxonomic scope" value="Eukaryota"/>
</dbReference>
<accession>A0A1I7U2T2</accession>
<keyword evidence="1" id="KW-1185">Reference proteome</keyword>
<proteinExistence type="predicted"/>
<dbReference type="STRING" id="1561998.A0A1I7U2T2"/>
<name>A0A1I7U2T2_9PELO</name>
<evidence type="ECO:0000313" key="1">
    <source>
        <dbReference type="Proteomes" id="UP000095282"/>
    </source>
</evidence>
<dbReference type="WBParaSite" id="Csp11.Scaffold629.g14273.t1">
    <property type="protein sequence ID" value="Csp11.Scaffold629.g14273.t1"/>
    <property type="gene ID" value="Csp11.Scaffold629.g14273"/>
</dbReference>
<organism evidence="1 2">
    <name type="scientific">Caenorhabditis tropicalis</name>
    <dbReference type="NCBI Taxonomy" id="1561998"/>
    <lineage>
        <taxon>Eukaryota</taxon>
        <taxon>Metazoa</taxon>
        <taxon>Ecdysozoa</taxon>
        <taxon>Nematoda</taxon>
        <taxon>Chromadorea</taxon>
        <taxon>Rhabditida</taxon>
        <taxon>Rhabditina</taxon>
        <taxon>Rhabditomorpha</taxon>
        <taxon>Rhabditoidea</taxon>
        <taxon>Rhabditidae</taxon>
        <taxon>Peloderinae</taxon>
        <taxon>Caenorhabditis</taxon>
    </lineage>
</organism>
<protein>
    <submittedName>
        <fullName evidence="2">Guanylate kinase-like domain-containing protein</fullName>
    </submittedName>
</protein>
<reference evidence="2" key="1">
    <citation type="submission" date="2016-11" db="UniProtKB">
        <authorList>
            <consortium name="WormBaseParasite"/>
        </authorList>
    </citation>
    <scope>IDENTIFICATION</scope>
</reference>
<dbReference type="AlphaFoldDB" id="A0A1I7U2T2"/>
<dbReference type="InterPro" id="IPR027417">
    <property type="entry name" value="P-loop_NTPase"/>
</dbReference>